<evidence type="ECO:0000256" key="2">
    <source>
        <dbReference type="ARBA" id="ARBA00022737"/>
    </source>
</evidence>
<evidence type="ECO:0000256" key="5">
    <source>
        <dbReference type="ARBA" id="ARBA00047388"/>
    </source>
</evidence>
<dbReference type="Pfam" id="PF13905">
    <property type="entry name" value="Thioredoxin_8"/>
    <property type="match status" value="1"/>
</dbReference>
<dbReference type="EC" id="1.8.1.8" evidence="1"/>
<evidence type="ECO:0000313" key="9">
    <source>
        <dbReference type="Proteomes" id="UP000237000"/>
    </source>
</evidence>
<dbReference type="SUPFAM" id="SSF52833">
    <property type="entry name" value="Thioredoxin-like"/>
    <property type="match status" value="1"/>
</dbReference>
<keyword evidence="3" id="KW-0560">Oxidoreductase</keyword>
<accession>A0A2P5FZ84</accession>
<dbReference type="InParanoid" id="A0A2P5FZ84"/>
<comment type="catalytic activity">
    <reaction evidence="5">
        <text>[protein]-dithiol + NAD(+) = [protein]-disulfide + NADH + H(+)</text>
        <dbReference type="Rhea" id="RHEA:18749"/>
        <dbReference type="Rhea" id="RHEA-COMP:10593"/>
        <dbReference type="Rhea" id="RHEA-COMP:10594"/>
        <dbReference type="ChEBI" id="CHEBI:15378"/>
        <dbReference type="ChEBI" id="CHEBI:29950"/>
        <dbReference type="ChEBI" id="CHEBI:50058"/>
        <dbReference type="ChEBI" id="CHEBI:57540"/>
        <dbReference type="ChEBI" id="CHEBI:57945"/>
        <dbReference type="EC" id="1.8.1.8"/>
    </reaction>
</comment>
<dbReference type="PANTHER" id="PTHR13871:SF104">
    <property type="entry name" value="NUCLEOREDOXIN 1 ISOFORM X1-RELATED"/>
    <property type="match status" value="1"/>
</dbReference>
<gene>
    <name evidence="8" type="ORF">TorRG33x02_011570</name>
</gene>
<dbReference type="Proteomes" id="UP000237000">
    <property type="component" value="Unassembled WGS sequence"/>
</dbReference>
<evidence type="ECO:0000313" key="8">
    <source>
        <dbReference type="EMBL" id="POO03096.1"/>
    </source>
</evidence>
<evidence type="ECO:0000256" key="3">
    <source>
        <dbReference type="ARBA" id="ARBA00023002"/>
    </source>
</evidence>
<feature type="domain" description="Thioredoxin-like fold" evidence="7">
    <location>
        <begin position="7"/>
        <end position="80"/>
    </location>
</feature>
<dbReference type="AlphaFoldDB" id="A0A2P5FZ84"/>
<keyword evidence="2" id="KW-0677">Repeat</keyword>
<keyword evidence="9" id="KW-1185">Reference proteome</keyword>
<reference evidence="9" key="1">
    <citation type="submission" date="2016-06" db="EMBL/GenBank/DDBJ databases">
        <title>Parallel loss of symbiosis genes in relatives of nitrogen-fixing non-legume Parasponia.</title>
        <authorList>
            <person name="Van Velzen R."/>
            <person name="Holmer R."/>
            <person name="Bu F."/>
            <person name="Rutten L."/>
            <person name="Van Zeijl A."/>
            <person name="Liu W."/>
            <person name="Santuari L."/>
            <person name="Cao Q."/>
            <person name="Sharma T."/>
            <person name="Shen D."/>
            <person name="Roswanjaya Y."/>
            <person name="Wardhani T."/>
            <person name="Kalhor M.S."/>
            <person name="Jansen J."/>
            <person name="Van den Hoogen J."/>
            <person name="Gungor B."/>
            <person name="Hartog M."/>
            <person name="Hontelez J."/>
            <person name="Verver J."/>
            <person name="Yang W.-C."/>
            <person name="Schijlen E."/>
            <person name="Repin R."/>
            <person name="Schilthuizen M."/>
            <person name="Schranz E."/>
            <person name="Heidstra R."/>
            <person name="Miyata K."/>
            <person name="Fedorova E."/>
            <person name="Kohlen W."/>
            <person name="Bisseling T."/>
            <person name="Smit S."/>
            <person name="Geurts R."/>
        </authorList>
    </citation>
    <scope>NUCLEOTIDE SEQUENCE [LARGE SCALE GENOMIC DNA]</scope>
    <source>
        <strain evidence="9">cv. RG33-2</strain>
    </source>
</reference>
<dbReference type="OrthoDB" id="1740151at2759"/>
<name>A0A2P5FZ84_TREOI</name>
<keyword evidence="4" id="KW-0520">NAD</keyword>
<organism evidence="8 9">
    <name type="scientific">Trema orientale</name>
    <name type="common">Charcoal tree</name>
    <name type="synonym">Celtis orientalis</name>
    <dbReference type="NCBI Taxonomy" id="63057"/>
    <lineage>
        <taxon>Eukaryota</taxon>
        <taxon>Viridiplantae</taxon>
        <taxon>Streptophyta</taxon>
        <taxon>Embryophyta</taxon>
        <taxon>Tracheophyta</taxon>
        <taxon>Spermatophyta</taxon>
        <taxon>Magnoliopsida</taxon>
        <taxon>eudicotyledons</taxon>
        <taxon>Gunneridae</taxon>
        <taxon>Pentapetalae</taxon>
        <taxon>rosids</taxon>
        <taxon>fabids</taxon>
        <taxon>Rosales</taxon>
        <taxon>Cannabaceae</taxon>
        <taxon>Trema</taxon>
    </lineage>
</organism>
<sequence>MNLLPFSSVYNKLKEKCEKFEIVSISWPYTKQDEEKFNQEFEMMPWLSFQFKDKAFRKLIYYFDTNHHPTLVILGPDGKILKSSAIKLIDNYGAEGYPFTPERLEEIHKARQESQTLKSLLVSGDRDFVEIEIL</sequence>
<dbReference type="EMBL" id="JXTC01000003">
    <property type="protein sequence ID" value="POO03096.1"/>
    <property type="molecule type" value="Genomic_DNA"/>
</dbReference>
<comment type="caution">
    <text evidence="8">The sequence shown here is derived from an EMBL/GenBank/DDBJ whole genome shotgun (WGS) entry which is preliminary data.</text>
</comment>
<dbReference type="GO" id="GO:0047134">
    <property type="term" value="F:protein-disulfide reductase [NAD(P)H] activity"/>
    <property type="evidence" value="ECO:0007669"/>
    <property type="project" value="UniProtKB-EC"/>
</dbReference>
<dbReference type="PANTHER" id="PTHR13871">
    <property type="entry name" value="THIOREDOXIN"/>
    <property type="match status" value="1"/>
</dbReference>
<evidence type="ECO:0000256" key="4">
    <source>
        <dbReference type="ARBA" id="ARBA00023027"/>
    </source>
</evidence>
<dbReference type="InterPro" id="IPR012336">
    <property type="entry name" value="Thioredoxin-like_fold"/>
</dbReference>
<dbReference type="InterPro" id="IPR052259">
    <property type="entry name" value="Nucleoredoxin-like"/>
</dbReference>
<protein>
    <recommendedName>
        <fullName evidence="1">protein-disulfide reductase</fullName>
        <ecNumber evidence="1">1.8.1.8</ecNumber>
    </recommendedName>
</protein>
<evidence type="ECO:0000256" key="1">
    <source>
        <dbReference type="ARBA" id="ARBA00012612"/>
    </source>
</evidence>
<comment type="catalytic activity">
    <reaction evidence="6">
        <text>[protein]-dithiol + NADP(+) = [protein]-disulfide + NADPH + H(+)</text>
        <dbReference type="Rhea" id="RHEA:18753"/>
        <dbReference type="Rhea" id="RHEA-COMP:10593"/>
        <dbReference type="Rhea" id="RHEA-COMP:10594"/>
        <dbReference type="ChEBI" id="CHEBI:15378"/>
        <dbReference type="ChEBI" id="CHEBI:29950"/>
        <dbReference type="ChEBI" id="CHEBI:50058"/>
        <dbReference type="ChEBI" id="CHEBI:57783"/>
        <dbReference type="ChEBI" id="CHEBI:58349"/>
        <dbReference type="EC" id="1.8.1.8"/>
    </reaction>
</comment>
<dbReference type="Gene3D" id="3.40.30.10">
    <property type="entry name" value="Glutaredoxin"/>
    <property type="match status" value="1"/>
</dbReference>
<dbReference type="InterPro" id="IPR036249">
    <property type="entry name" value="Thioredoxin-like_sf"/>
</dbReference>
<evidence type="ECO:0000256" key="6">
    <source>
        <dbReference type="ARBA" id="ARBA00047804"/>
    </source>
</evidence>
<evidence type="ECO:0000259" key="7">
    <source>
        <dbReference type="Pfam" id="PF13905"/>
    </source>
</evidence>
<proteinExistence type="predicted"/>